<dbReference type="Proteomes" id="UP001140234">
    <property type="component" value="Unassembled WGS sequence"/>
</dbReference>
<gene>
    <name evidence="1" type="ORF">IWQ57_001392</name>
</gene>
<organism evidence="1 2">
    <name type="scientific">Coemansia nantahalensis</name>
    <dbReference type="NCBI Taxonomy" id="2789366"/>
    <lineage>
        <taxon>Eukaryota</taxon>
        <taxon>Fungi</taxon>
        <taxon>Fungi incertae sedis</taxon>
        <taxon>Zoopagomycota</taxon>
        <taxon>Kickxellomycotina</taxon>
        <taxon>Kickxellomycetes</taxon>
        <taxon>Kickxellales</taxon>
        <taxon>Kickxellaceae</taxon>
        <taxon>Coemansia</taxon>
    </lineage>
</organism>
<accession>A0ACC1K532</accession>
<proteinExistence type="predicted"/>
<keyword evidence="2" id="KW-1185">Reference proteome</keyword>
<comment type="caution">
    <text evidence="1">The sequence shown here is derived from an EMBL/GenBank/DDBJ whole genome shotgun (WGS) entry which is preliminary data.</text>
</comment>
<evidence type="ECO:0000313" key="2">
    <source>
        <dbReference type="Proteomes" id="UP001140234"/>
    </source>
</evidence>
<reference evidence="1" key="1">
    <citation type="submission" date="2022-07" db="EMBL/GenBank/DDBJ databases">
        <title>Phylogenomic reconstructions and comparative analyses of Kickxellomycotina fungi.</title>
        <authorList>
            <person name="Reynolds N.K."/>
            <person name="Stajich J.E."/>
            <person name="Barry K."/>
            <person name="Grigoriev I.V."/>
            <person name="Crous P."/>
            <person name="Smith M.E."/>
        </authorList>
    </citation>
    <scope>NUCLEOTIDE SEQUENCE</scope>
    <source>
        <strain evidence="1">CBS 109366</strain>
    </source>
</reference>
<dbReference type="EMBL" id="JANBUJ010000251">
    <property type="protein sequence ID" value="KAJ2773245.1"/>
    <property type="molecule type" value="Genomic_DNA"/>
</dbReference>
<name>A0ACC1K532_9FUNG</name>
<protein>
    <submittedName>
        <fullName evidence="1">Uncharacterized protein</fullName>
    </submittedName>
</protein>
<sequence length="291" mass="31400">MAPSPPHVPMHGRVDKRKRRRPTRSLSLAGPPAASNTVRMTYADDYRRDPGAYSRALMGAPHRPPPDRYSAPPACSSSSASPQPSVEAASVQETPTAAVPATPPPAPQRPQRKDVPGVIRRLFPSLDSADAIMHAAAKLPPRPPARAVRQPESRPPLHAPSPPSSPPPPSAADAYGTDDLAREIALLRPHSANSAPMDIAGFPGADDLAPAERECCSILRLYPEQYLTIKHALVRASRTMPANTFKKRDAQRLCRVDVNKTSKVYEWFCKLGWIPHVAARTYTAAAEHGGA</sequence>
<evidence type="ECO:0000313" key="1">
    <source>
        <dbReference type="EMBL" id="KAJ2773245.1"/>
    </source>
</evidence>